<evidence type="ECO:0000256" key="12">
    <source>
        <dbReference type="ARBA" id="ARBA00023295"/>
    </source>
</evidence>
<evidence type="ECO:0000256" key="5">
    <source>
        <dbReference type="ARBA" id="ARBA00022023"/>
    </source>
</evidence>
<comment type="catalytic activity">
    <reaction evidence="1">
        <text>Hydrolyzes free adenine bases from 7,8-dihydro-8-oxoguanine:adenine mismatched double-stranded DNA, leaving an apurinic site.</text>
        <dbReference type="EC" id="3.2.2.31"/>
    </reaction>
</comment>
<dbReference type="Pfam" id="PF00633">
    <property type="entry name" value="HHH"/>
    <property type="match status" value="1"/>
</dbReference>
<evidence type="ECO:0000256" key="7">
    <source>
        <dbReference type="ARBA" id="ARBA00022763"/>
    </source>
</evidence>
<dbReference type="GO" id="GO:0000701">
    <property type="term" value="F:purine-specific mismatch base pair DNA N-glycosylase activity"/>
    <property type="evidence" value="ECO:0007669"/>
    <property type="project" value="UniProtKB-EC"/>
</dbReference>
<dbReference type="InterPro" id="IPR044298">
    <property type="entry name" value="MIG/MutY"/>
</dbReference>
<evidence type="ECO:0000313" key="15">
    <source>
        <dbReference type="Proteomes" id="UP000179118"/>
    </source>
</evidence>
<dbReference type="InterPro" id="IPR000445">
    <property type="entry name" value="HhH_motif"/>
</dbReference>
<dbReference type="GO" id="GO:0006284">
    <property type="term" value="P:base-excision repair"/>
    <property type="evidence" value="ECO:0007669"/>
    <property type="project" value="InterPro"/>
</dbReference>
<comment type="cofactor">
    <cofactor evidence="2">
        <name>[4Fe-4S] cluster</name>
        <dbReference type="ChEBI" id="CHEBI:49883"/>
    </cofactor>
</comment>
<keyword evidence="7" id="KW-0227">DNA damage</keyword>
<keyword evidence="9" id="KW-0408">Iron</keyword>
<accession>A0A1G2S921</accession>
<dbReference type="Pfam" id="PF00730">
    <property type="entry name" value="HhH-GPD"/>
    <property type="match status" value="1"/>
</dbReference>
<evidence type="ECO:0000256" key="9">
    <source>
        <dbReference type="ARBA" id="ARBA00023004"/>
    </source>
</evidence>
<evidence type="ECO:0000259" key="13">
    <source>
        <dbReference type="SMART" id="SM00478"/>
    </source>
</evidence>
<feature type="domain" description="HhH-GPD" evidence="13">
    <location>
        <begin position="49"/>
        <end position="201"/>
    </location>
</feature>
<evidence type="ECO:0000256" key="2">
    <source>
        <dbReference type="ARBA" id="ARBA00001966"/>
    </source>
</evidence>
<evidence type="ECO:0000256" key="1">
    <source>
        <dbReference type="ARBA" id="ARBA00000843"/>
    </source>
</evidence>
<dbReference type="FunFam" id="1.10.340.30:FF:000001">
    <property type="entry name" value="Endonuclease III"/>
    <property type="match status" value="1"/>
</dbReference>
<evidence type="ECO:0000313" key="14">
    <source>
        <dbReference type="EMBL" id="OHA81610.1"/>
    </source>
</evidence>
<keyword evidence="6" id="KW-0479">Metal-binding</keyword>
<keyword evidence="12" id="KW-0326">Glycosidase</keyword>
<dbReference type="InterPro" id="IPR003265">
    <property type="entry name" value="HhH-GPD_domain"/>
</dbReference>
<keyword evidence="8" id="KW-0378">Hydrolase</keyword>
<dbReference type="EMBL" id="MHUT01000006">
    <property type="protein sequence ID" value="OHA81610.1"/>
    <property type="molecule type" value="Genomic_DNA"/>
</dbReference>
<dbReference type="PANTHER" id="PTHR42944">
    <property type="entry name" value="ADENINE DNA GLYCOSYLASE"/>
    <property type="match status" value="1"/>
</dbReference>
<dbReference type="InterPro" id="IPR023170">
    <property type="entry name" value="HhH_base_excis_C"/>
</dbReference>
<dbReference type="GO" id="GO:0035485">
    <property type="term" value="F:adenine/guanine mispair binding"/>
    <property type="evidence" value="ECO:0007669"/>
    <property type="project" value="TreeGrafter"/>
</dbReference>
<evidence type="ECO:0000256" key="11">
    <source>
        <dbReference type="ARBA" id="ARBA00023204"/>
    </source>
</evidence>
<evidence type="ECO:0000256" key="4">
    <source>
        <dbReference type="ARBA" id="ARBA00012045"/>
    </source>
</evidence>
<proteinExistence type="inferred from homology"/>
<name>A0A1G2S921_9BACT</name>
<dbReference type="GO" id="GO:0034039">
    <property type="term" value="F:8-oxo-7,8-dihydroguanine DNA N-glycosylase activity"/>
    <property type="evidence" value="ECO:0007669"/>
    <property type="project" value="TreeGrafter"/>
</dbReference>
<dbReference type="Gene3D" id="1.10.340.30">
    <property type="entry name" value="Hypothetical protein, domain 2"/>
    <property type="match status" value="1"/>
</dbReference>
<dbReference type="GO" id="GO:0006298">
    <property type="term" value="P:mismatch repair"/>
    <property type="evidence" value="ECO:0007669"/>
    <property type="project" value="TreeGrafter"/>
</dbReference>
<dbReference type="InterPro" id="IPR011257">
    <property type="entry name" value="DNA_glycosylase"/>
</dbReference>
<evidence type="ECO:0000256" key="3">
    <source>
        <dbReference type="ARBA" id="ARBA00008343"/>
    </source>
</evidence>
<comment type="similarity">
    <text evidence="3">Belongs to the Nth/MutY family.</text>
</comment>
<dbReference type="SMART" id="SM00478">
    <property type="entry name" value="ENDO3c"/>
    <property type="match status" value="1"/>
</dbReference>
<dbReference type="Gene3D" id="1.10.1670.10">
    <property type="entry name" value="Helix-hairpin-Helix base-excision DNA repair enzymes (C-terminal)"/>
    <property type="match status" value="1"/>
</dbReference>
<sequence>MLSKSPKLTPARIKAFQSQICAFYRHSGRHNLPWRKTKNPYKILISEVMLQQTQVARVLRKYPEFLEAFSTIETLANAPLSEVLRVWQGMGYNRRARYLRDTAQKIVVDFKGRIPKTEEELCALPGVGYYTANAILTFAHDESRVFIETNIRRVFIHHFFGNKRVATGKISDEEIKLLVEQTLDHENPCEWYYALMDYGTHLPRVIRKNPNTQSKHYVSQSTFKGSFRELRGKIIRILSEEPKTLIAVKREINNNSRTKEALDALIKDMLITYEKRKYKLA</sequence>
<keyword evidence="11" id="KW-0234">DNA repair</keyword>
<keyword evidence="10" id="KW-0411">Iron-sulfur</keyword>
<protein>
    <recommendedName>
        <fullName evidence="5">Adenine DNA glycosylase</fullName>
        <ecNumber evidence="4">3.2.2.31</ecNumber>
    </recommendedName>
</protein>
<dbReference type="GO" id="GO:0051536">
    <property type="term" value="F:iron-sulfur cluster binding"/>
    <property type="evidence" value="ECO:0007669"/>
    <property type="project" value="UniProtKB-KW"/>
</dbReference>
<dbReference type="SUPFAM" id="SSF48150">
    <property type="entry name" value="DNA-glycosylase"/>
    <property type="match status" value="1"/>
</dbReference>
<dbReference type="AlphaFoldDB" id="A0A1G2S921"/>
<evidence type="ECO:0000256" key="6">
    <source>
        <dbReference type="ARBA" id="ARBA00022723"/>
    </source>
</evidence>
<dbReference type="GO" id="GO:0032357">
    <property type="term" value="F:oxidized purine DNA binding"/>
    <property type="evidence" value="ECO:0007669"/>
    <property type="project" value="TreeGrafter"/>
</dbReference>
<gene>
    <name evidence="14" type="ORF">A3D51_02445</name>
</gene>
<dbReference type="GO" id="GO:0046872">
    <property type="term" value="F:metal ion binding"/>
    <property type="evidence" value="ECO:0007669"/>
    <property type="project" value="UniProtKB-KW"/>
</dbReference>
<dbReference type="PANTHER" id="PTHR42944:SF1">
    <property type="entry name" value="ADENINE DNA GLYCOSYLASE"/>
    <property type="match status" value="1"/>
</dbReference>
<evidence type="ECO:0000256" key="8">
    <source>
        <dbReference type="ARBA" id="ARBA00022801"/>
    </source>
</evidence>
<comment type="caution">
    <text evidence="14">The sequence shown here is derived from an EMBL/GenBank/DDBJ whole genome shotgun (WGS) entry which is preliminary data.</text>
</comment>
<dbReference type="EC" id="3.2.2.31" evidence="4"/>
<reference evidence="14 15" key="1">
    <citation type="journal article" date="2016" name="Nat. Commun.">
        <title>Thousands of microbial genomes shed light on interconnected biogeochemical processes in an aquifer system.</title>
        <authorList>
            <person name="Anantharaman K."/>
            <person name="Brown C.T."/>
            <person name="Hug L.A."/>
            <person name="Sharon I."/>
            <person name="Castelle C.J."/>
            <person name="Probst A.J."/>
            <person name="Thomas B.C."/>
            <person name="Singh A."/>
            <person name="Wilkins M.J."/>
            <person name="Karaoz U."/>
            <person name="Brodie E.L."/>
            <person name="Williams K.H."/>
            <person name="Hubbard S.S."/>
            <person name="Banfield J.F."/>
        </authorList>
    </citation>
    <scope>NUCLEOTIDE SEQUENCE [LARGE SCALE GENOMIC DNA]</scope>
</reference>
<dbReference type="CDD" id="cd00056">
    <property type="entry name" value="ENDO3c"/>
    <property type="match status" value="1"/>
</dbReference>
<evidence type="ECO:0000256" key="10">
    <source>
        <dbReference type="ARBA" id="ARBA00023014"/>
    </source>
</evidence>
<dbReference type="Proteomes" id="UP000179118">
    <property type="component" value="Unassembled WGS sequence"/>
</dbReference>
<organism evidence="14 15">
    <name type="scientific">Candidatus Yonathbacteria bacterium RIFCSPHIGHO2_02_FULL_44_14</name>
    <dbReference type="NCBI Taxonomy" id="1802724"/>
    <lineage>
        <taxon>Bacteria</taxon>
        <taxon>Candidatus Yonathiibacteriota</taxon>
    </lineage>
</organism>